<dbReference type="InterPro" id="IPR037401">
    <property type="entry name" value="SnoaL-like"/>
</dbReference>
<evidence type="ECO:0000313" key="3">
    <source>
        <dbReference type="EMBL" id="OOQ86999.1"/>
    </source>
</evidence>
<gene>
    <name evidence="3" type="ORF">PEBR_18920</name>
</gene>
<proteinExistence type="predicted"/>
<protein>
    <recommendedName>
        <fullName evidence="2">SnoaL-like domain-containing protein</fullName>
    </recommendedName>
</protein>
<feature type="compositionally biased region" description="Basic and acidic residues" evidence="1">
    <location>
        <begin position="228"/>
        <end position="238"/>
    </location>
</feature>
<reference evidence="4" key="1">
    <citation type="submission" date="2015-09" db="EMBL/GenBank/DDBJ databases">
        <authorList>
            <person name="Fill T.P."/>
            <person name="Baretta J.F."/>
            <person name="de Almeida L.G."/>
            <person name="Rocha M."/>
            <person name="de Souza D.H."/>
            <person name="Malavazi I."/>
            <person name="Cerdeira L.T."/>
            <person name="Hong H."/>
            <person name="Samborskyy M."/>
            <person name="de Vasconcelos A.T."/>
            <person name="Leadlay P."/>
            <person name="Rodrigues-Filho E."/>
        </authorList>
    </citation>
    <scope>NUCLEOTIDE SEQUENCE [LARGE SCALE GENOMIC DNA]</scope>
    <source>
        <strain evidence="4">LaBioMMi 136</strain>
    </source>
</reference>
<accession>A0A1S9RNA6</accession>
<dbReference type="Pfam" id="PF13577">
    <property type="entry name" value="SnoaL_4"/>
    <property type="match status" value="1"/>
</dbReference>
<feature type="region of interest" description="Disordered" evidence="1">
    <location>
        <begin position="227"/>
        <end position="271"/>
    </location>
</feature>
<name>A0A1S9RNA6_PENBI</name>
<dbReference type="AlphaFoldDB" id="A0A1S9RNA6"/>
<evidence type="ECO:0000313" key="4">
    <source>
        <dbReference type="Proteomes" id="UP000190744"/>
    </source>
</evidence>
<organism evidence="3 4">
    <name type="scientific">Penicillium brasilianum</name>
    <dbReference type="NCBI Taxonomy" id="104259"/>
    <lineage>
        <taxon>Eukaryota</taxon>
        <taxon>Fungi</taxon>
        <taxon>Dikarya</taxon>
        <taxon>Ascomycota</taxon>
        <taxon>Pezizomycotina</taxon>
        <taxon>Eurotiomycetes</taxon>
        <taxon>Eurotiomycetidae</taxon>
        <taxon>Eurotiales</taxon>
        <taxon>Aspergillaceae</taxon>
        <taxon>Penicillium</taxon>
    </lineage>
</organism>
<evidence type="ECO:0000259" key="2">
    <source>
        <dbReference type="Pfam" id="PF13577"/>
    </source>
</evidence>
<dbReference type="InterPro" id="IPR032710">
    <property type="entry name" value="NTF2-like_dom_sf"/>
</dbReference>
<dbReference type="Gene3D" id="3.10.450.50">
    <property type="match status" value="1"/>
</dbReference>
<dbReference type="Proteomes" id="UP000190744">
    <property type="component" value="Unassembled WGS sequence"/>
</dbReference>
<comment type="caution">
    <text evidence="3">The sequence shown here is derived from an EMBL/GenBank/DDBJ whole genome shotgun (WGS) entry which is preliminary data.</text>
</comment>
<evidence type="ECO:0000256" key="1">
    <source>
        <dbReference type="SAM" id="MobiDB-lite"/>
    </source>
</evidence>
<sequence>MEAEFEDLKKQVAALQRELSRVSDEAEVRKAHHKYGYYIDKSLFDEAVDMFSDHPDTYVEFLGARYRGKESIRRLYKGVFGEQFVGSRNGPIRGFLDDHLMMQDIIDVDHTGRHAWGRIRMFTQAGTHESIKDKYPQGQLQWWEGGIYENEYIKEDGIWKFFRYRFFPFYNASYEKGWSFTPLEHPLFLTKTFPEDPVGPDEFIEQRLQWPDTRVIPFHYPHPVTGRKVRDDDLRAPDYGEDASTAEKPLTLDLPKDQKREGAQLGITESKAGTRVLPELLQHRLETEN</sequence>
<dbReference type="SUPFAM" id="SSF54427">
    <property type="entry name" value="NTF2-like"/>
    <property type="match status" value="1"/>
</dbReference>
<dbReference type="EMBL" id="LJBN01000130">
    <property type="protein sequence ID" value="OOQ86999.1"/>
    <property type="molecule type" value="Genomic_DNA"/>
</dbReference>
<feature type="domain" description="SnoaL-like" evidence="2">
    <location>
        <begin position="21"/>
        <end position="164"/>
    </location>
</feature>